<dbReference type="Pfam" id="PF04893">
    <property type="entry name" value="Yip1"/>
    <property type="match status" value="1"/>
</dbReference>
<dbReference type="STRING" id="6412.T1G1T8"/>
<dbReference type="EnsemblMetazoa" id="HelroT74671">
    <property type="protein sequence ID" value="HelroP74671"/>
    <property type="gene ID" value="HelroG74671"/>
</dbReference>
<evidence type="ECO:0000313" key="8">
    <source>
        <dbReference type="EMBL" id="ESO08735.1"/>
    </source>
</evidence>
<keyword evidence="4 6" id="KW-1133">Transmembrane helix</keyword>
<comment type="caution">
    <text evidence="6">Lacks conserved residue(s) required for the propagation of feature annotation.</text>
</comment>
<dbReference type="GO" id="GO:0031267">
    <property type="term" value="F:small GTPase binding"/>
    <property type="evidence" value="ECO:0007669"/>
    <property type="project" value="InterPro"/>
</dbReference>
<keyword evidence="3 6" id="KW-0812">Transmembrane</keyword>
<evidence type="ECO:0000256" key="6">
    <source>
        <dbReference type="RuleBase" id="RU361264"/>
    </source>
</evidence>
<dbReference type="GO" id="GO:0000139">
    <property type="term" value="C:Golgi membrane"/>
    <property type="evidence" value="ECO:0007669"/>
    <property type="project" value="UniProtKB-SubCell"/>
</dbReference>
<dbReference type="OrthoDB" id="10256463at2759"/>
<dbReference type="PANTHER" id="PTHR12822:SF2">
    <property type="entry name" value="PROTEIN YIPF"/>
    <property type="match status" value="1"/>
</dbReference>
<dbReference type="AlphaFoldDB" id="T1G1T8"/>
<dbReference type="EMBL" id="AMQM01003029">
    <property type="status" value="NOT_ANNOTATED_CDS"/>
    <property type="molecule type" value="Genomic_DNA"/>
</dbReference>
<feature type="transmembrane region" description="Helical" evidence="6">
    <location>
        <begin position="57"/>
        <end position="78"/>
    </location>
</feature>
<dbReference type="eggNOG" id="KOG3114">
    <property type="taxonomic scope" value="Eukaryota"/>
</dbReference>
<evidence type="ECO:0000259" key="7">
    <source>
        <dbReference type="Pfam" id="PF04893"/>
    </source>
</evidence>
<evidence type="ECO:0000256" key="3">
    <source>
        <dbReference type="ARBA" id="ARBA00022692"/>
    </source>
</evidence>
<reference evidence="10" key="1">
    <citation type="submission" date="2012-12" db="EMBL/GenBank/DDBJ databases">
        <authorList>
            <person name="Hellsten U."/>
            <person name="Grimwood J."/>
            <person name="Chapman J.A."/>
            <person name="Shapiro H."/>
            <person name="Aerts A."/>
            <person name="Otillar R.P."/>
            <person name="Terry A.Y."/>
            <person name="Boore J.L."/>
            <person name="Simakov O."/>
            <person name="Marletaz F."/>
            <person name="Cho S.-J."/>
            <person name="Edsinger-Gonzales E."/>
            <person name="Havlak P."/>
            <person name="Kuo D.-H."/>
            <person name="Larsson T."/>
            <person name="Lv J."/>
            <person name="Arendt D."/>
            <person name="Savage R."/>
            <person name="Osoegawa K."/>
            <person name="de Jong P."/>
            <person name="Lindberg D.R."/>
            <person name="Seaver E.C."/>
            <person name="Weisblat D.A."/>
            <person name="Putnam N.H."/>
            <person name="Grigoriev I.V."/>
            <person name="Rokhsar D.S."/>
        </authorList>
    </citation>
    <scope>NUCLEOTIDE SEQUENCE</scope>
</reference>
<dbReference type="HOGENOM" id="CLU_059606_1_0_1"/>
<dbReference type="GO" id="GO:0005794">
    <property type="term" value="C:Golgi apparatus"/>
    <property type="evidence" value="ECO:0000318"/>
    <property type="project" value="GO_Central"/>
</dbReference>
<comment type="subcellular location">
    <subcellularLocation>
        <location evidence="6">Golgi apparatus membrane</location>
        <topology evidence="6">Multi-pass membrane protein</topology>
    </subcellularLocation>
    <subcellularLocation>
        <location evidence="1">Membrane</location>
        <topology evidence="1">Multi-pass membrane protein</topology>
    </subcellularLocation>
</comment>
<dbReference type="CTD" id="20215036"/>
<dbReference type="InterPro" id="IPR006977">
    <property type="entry name" value="Yip1_dom"/>
</dbReference>
<dbReference type="OMA" id="VFRRCVA"/>
<evidence type="ECO:0000256" key="5">
    <source>
        <dbReference type="ARBA" id="ARBA00023136"/>
    </source>
</evidence>
<dbReference type="InParanoid" id="T1G1T8"/>
<dbReference type="RefSeq" id="XP_009012757.1">
    <property type="nucleotide sequence ID" value="XM_009014509.1"/>
</dbReference>
<proteinExistence type="inferred from homology"/>
<sequence>SGEKSQPSFLQFKYYQSFFDVDTKQVLARIIGSMYPNIRSNYLQTQIRPKPDYYGPFWICTTLILSIAISGNMANYFASHNSSKDFKWQYDFHKVTMATFVIYTYWLIMPSLIYGFLRWHGNQGNYFFSELVCLYGYSLFIYIPVSVLWLIPLIWLQWTLVLVGMCLSGVVLALNVWPSVREEKKKVSLSLLACILLMHGLLAVGFMVINLTFFTIYYDHSYCFVLVFSNMFYCILLSFIYYHEK</sequence>
<evidence type="ECO:0000313" key="10">
    <source>
        <dbReference type="Proteomes" id="UP000015101"/>
    </source>
</evidence>
<keyword evidence="10" id="KW-1185">Reference proteome</keyword>
<name>T1G1T8_HELRO</name>
<feature type="transmembrane region" description="Helical" evidence="6">
    <location>
        <begin position="224"/>
        <end position="242"/>
    </location>
</feature>
<dbReference type="Proteomes" id="UP000015101">
    <property type="component" value="Unassembled WGS sequence"/>
</dbReference>
<dbReference type="EMBL" id="KB096023">
    <property type="protein sequence ID" value="ESO08735.1"/>
    <property type="molecule type" value="Genomic_DNA"/>
</dbReference>
<feature type="transmembrane region" description="Helical" evidence="6">
    <location>
        <begin position="189"/>
        <end position="218"/>
    </location>
</feature>
<reference evidence="8 10" key="2">
    <citation type="journal article" date="2013" name="Nature">
        <title>Insights into bilaterian evolution from three spiralian genomes.</title>
        <authorList>
            <person name="Simakov O."/>
            <person name="Marletaz F."/>
            <person name="Cho S.J."/>
            <person name="Edsinger-Gonzales E."/>
            <person name="Havlak P."/>
            <person name="Hellsten U."/>
            <person name="Kuo D.H."/>
            <person name="Larsson T."/>
            <person name="Lv J."/>
            <person name="Arendt D."/>
            <person name="Savage R."/>
            <person name="Osoegawa K."/>
            <person name="de Jong P."/>
            <person name="Grimwood J."/>
            <person name="Chapman J.A."/>
            <person name="Shapiro H."/>
            <person name="Aerts A."/>
            <person name="Otillar R.P."/>
            <person name="Terry A.Y."/>
            <person name="Boore J.L."/>
            <person name="Grigoriev I.V."/>
            <person name="Lindberg D.R."/>
            <person name="Seaver E.C."/>
            <person name="Weisblat D.A."/>
            <person name="Putnam N.H."/>
            <person name="Rokhsar D.S."/>
        </authorList>
    </citation>
    <scope>NUCLEOTIDE SEQUENCE</scope>
</reference>
<evidence type="ECO:0000256" key="4">
    <source>
        <dbReference type="ARBA" id="ARBA00022989"/>
    </source>
</evidence>
<evidence type="ECO:0000313" key="9">
    <source>
        <dbReference type="EnsemblMetazoa" id="HelroP74671"/>
    </source>
</evidence>
<gene>
    <name evidence="9" type="primary">20215036</name>
    <name evidence="8" type="ORF">HELRODRAFT_74671</name>
</gene>
<dbReference type="KEGG" id="hro:HELRODRAFT_74671"/>
<dbReference type="FunCoup" id="T1G1T8">
    <property type="interactions" value="1004"/>
</dbReference>
<dbReference type="PANTHER" id="PTHR12822">
    <property type="entry name" value="PROTEIN YIPF"/>
    <property type="match status" value="1"/>
</dbReference>
<comment type="similarity">
    <text evidence="2 6">Belongs to the YIP1 family.</text>
</comment>
<dbReference type="GO" id="GO:0016192">
    <property type="term" value="P:vesicle-mediated transport"/>
    <property type="evidence" value="ECO:0007669"/>
    <property type="project" value="InterPro"/>
</dbReference>
<feature type="transmembrane region" description="Helical" evidence="6">
    <location>
        <begin position="98"/>
        <end position="119"/>
    </location>
</feature>
<evidence type="ECO:0000256" key="1">
    <source>
        <dbReference type="ARBA" id="ARBA00004141"/>
    </source>
</evidence>
<accession>T1G1T8</accession>
<keyword evidence="5 6" id="KW-0472">Membrane</keyword>
<dbReference type="InterPro" id="IPR039765">
    <property type="entry name" value="Yip5/YIPF1/YIPF2"/>
</dbReference>
<feature type="transmembrane region" description="Helical" evidence="6">
    <location>
        <begin position="157"/>
        <end position="177"/>
    </location>
</feature>
<protein>
    <recommendedName>
        <fullName evidence="6">Protein YIPF</fullName>
    </recommendedName>
</protein>
<feature type="domain" description="Yip1" evidence="7">
    <location>
        <begin position="46"/>
        <end position="204"/>
    </location>
</feature>
<reference evidence="9" key="3">
    <citation type="submission" date="2015-06" db="UniProtKB">
        <authorList>
            <consortium name="EnsemblMetazoa"/>
        </authorList>
    </citation>
    <scope>IDENTIFICATION</scope>
</reference>
<dbReference type="GeneID" id="20215036"/>
<evidence type="ECO:0000256" key="2">
    <source>
        <dbReference type="ARBA" id="ARBA00010596"/>
    </source>
</evidence>
<feature type="transmembrane region" description="Helical" evidence="6">
    <location>
        <begin position="131"/>
        <end position="151"/>
    </location>
</feature>
<organism evidence="9 10">
    <name type="scientific">Helobdella robusta</name>
    <name type="common">Californian leech</name>
    <dbReference type="NCBI Taxonomy" id="6412"/>
    <lineage>
        <taxon>Eukaryota</taxon>
        <taxon>Metazoa</taxon>
        <taxon>Spiralia</taxon>
        <taxon>Lophotrochozoa</taxon>
        <taxon>Annelida</taxon>
        <taxon>Clitellata</taxon>
        <taxon>Hirudinea</taxon>
        <taxon>Rhynchobdellida</taxon>
        <taxon>Glossiphoniidae</taxon>
        <taxon>Helobdella</taxon>
    </lineage>
</organism>